<dbReference type="EMBL" id="CP035503">
    <property type="protein sequence ID" value="QDL36601.1"/>
    <property type="molecule type" value="Genomic_DNA"/>
</dbReference>
<evidence type="ECO:0000313" key="2">
    <source>
        <dbReference type="EMBL" id="QDL36601.1"/>
    </source>
</evidence>
<dbReference type="RefSeq" id="WP_142817768.1">
    <property type="nucleotide sequence ID" value="NZ_CP035503.1"/>
</dbReference>
<name>A0A515D852_9BURK</name>
<accession>A0A515D852</accession>
<dbReference type="KEGG" id="rhf:EUB48_04280"/>
<dbReference type="Proteomes" id="UP000316798">
    <property type="component" value="Chromosome"/>
</dbReference>
<proteinExistence type="predicted"/>
<dbReference type="AlphaFoldDB" id="A0A515D852"/>
<gene>
    <name evidence="2" type="ORF">EUB48_04280</name>
</gene>
<evidence type="ECO:0000256" key="1">
    <source>
        <dbReference type="SAM" id="MobiDB-lite"/>
    </source>
</evidence>
<protein>
    <submittedName>
        <fullName evidence="2">Uncharacterized protein</fullName>
    </submittedName>
</protein>
<dbReference type="OrthoDB" id="8895042at2"/>
<feature type="region of interest" description="Disordered" evidence="1">
    <location>
        <begin position="1"/>
        <end position="22"/>
    </location>
</feature>
<reference evidence="2 3" key="1">
    <citation type="submission" date="2019-01" db="EMBL/GenBank/DDBJ databases">
        <title>Genomic insights into a novel species Rhodoferax sp.</title>
        <authorList>
            <person name="Jin L."/>
        </authorList>
    </citation>
    <scope>NUCLEOTIDE SEQUENCE [LARGE SCALE GENOMIC DNA]</scope>
    <source>
        <strain evidence="2 3">CHu59-6-5</strain>
    </source>
</reference>
<sequence>MAIEKTKSTDQDEVETEAQALSPQAVARRHMLLKSLGKGSAVLAATVPIQTLAGQSLLTFDGKHQCSVSGMFSGVHSTTTTSETCGGYSPGWWGQTTTDSKGQLVPKRQWPTDPNALCRDIFRASTLLNPDGSPPTLFEVMSPGVGGKFSNTDEFHWICAWLNALSHSFNFPYSGDQVLAFYNAGSGSKTYQDALTFFKTYMENHTP</sequence>
<organism evidence="2 3">
    <name type="scientific">Rhodoferax sediminis</name>
    <dbReference type="NCBI Taxonomy" id="2509614"/>
    <lineage>
        <taxon>Bacteria</taxon>
        <taxon>Pseudomonadati</taxon>
        <taxon>Pseudomonadota</taxon>
        <taxon>Betaproteobacteria</taxon>
        <taxon>Burkholderiales</taxon>
        <taxon>Comamonadaceae</taxon>
        <taxon>Rhodoferax</taxon>
    </lineage>
</organism>
<evidence type="ECO:0000313" key="3">
    <source>
        <dbReference type="Proteomes" id="UP000316798"/>
    </source>
</evidence>
<feature type="compositionally biased region" description="Basic and acidic residues" evidence="1">
    <location>
        <begin position="1"/>
        <end position="10"/>
    </location>
</feature>
<keyword evidence="3" id="KW-1185">Reference proteome</keyword>